<proteinExistence type="predicted"/>
<dbReference type="CDD" id="cd00761">
    <property type="entry name" value="Glyco_tranf_GTA_type"/>
    <property type="match status" value="1"/>
</dbReference>
<protein>
    <recommendedName>
        <fullName evidence="1">Glycosyltransferase 2-like domain-containing protein</fullName>
    </recommendedName>
</protein>
<dbReference type="STRING" id="1196031.A361_11850"/>
<dbReference type="eggNOG" id="COG1216">
    <property type="taxonomic scope" value="Bacteria"/>
</dbReference>
<dbReference type="KEGG" id="bon:A361_11850"/>
<dbReference type="RefSeq" id="WP_019382944.1">
    <property type="nucleotide sequence ID" value="NZ_CP015506.1"/>
</dbReference>
<dbReference type="InterPro" id="IPR013320">
    <property type="entry name" value="ConA-like_dom_sf"/>
</dbReference>
<dbReference type="Gene3D" id="3.90.550.10">
    <property type="entry name" value="Spore Coat Polysaccharide Biosynthesis Protein SpsA, Chain A"/>
    <property type="match status" value="1"/>
</dbReference>
<dbReference type="EMBL" id="CP015506">
    <property type="protein sequence ID" value="AND39803.1"/>
    <property type="molecule type" value="Genomic_DNA"/>
</dbReference>
<gene>
    <name evidence="2" type="ORF">A361_11850</name>
</gene>
<dbReference type="InterPro" id="IPR029044">
    <property type="entry name" value="Nucleotide-diphossugar_trans"/>
</dbReference>
<sequence length="582" mass="67541">MFNSPFTFRGNEYIAAQFNPRQIIDNFKYECVILPQRRSNNENASYLISPEVNNIEGNFAVAGILFQSNRLCVVEKYQNNVETVISLPINQNEWIKVVLIYIDKTPTVYINEKEVAVGTKSRYTHICPSLVFGGNIKDGCFYGKIQSIKLWKVPPNQSEIRLKREDMNVNQNIVWGYDFLSGSAYKNGKKSDYEVSIILPTFNKYQELLLTLHSLECQHFDKRKYEVIIVDDGSIDNTASIINEHNFSFDLKYIRSNQNIGRASMRNLGIQNAGGRVIVFLDAEIIVKPDFVSLHYQGHKENKKIVICGSLVLKGLYTIYHPRYNMEQKTHIMKLLKNYPTFTPSTLNEIKSGKTVKLLTEKEVSNQSYQNYSFDKPFVKVYKETLFNRFGNNLNGFHFPWLLFCTGNVSVEAKAIKEVGLFEEYPGYGWDDHELGYRLYKKGYRFFNHNGLAAYHQEHPISKTNPQDAIKNFVRVFNKYPEVQLRIFILHFLGISVPNVHLIYDSYLNFLNGYSNIYKGIPKLLEQILQRISVKLWKEEPLTNLLNTSSVNKEQIIKNLEDLEIYPKVKPFASNFKNIIKM</sequence>
<accession>A0A160MB87</accession>
<dbReference type="SUPFAM" id="SSF53448">
    <property type="entry name" value="Nucleotide-diphospho-sugar transferases"/>
    <property type="match status" value="1"/>
</dbReference>
<feature type="domain" description="Glycosyltransferase 2-like" evidence="1">
    <location>
        <begin position="196"/>
        <end position="326"/>
    </location>
</feature>
<dbReference type="PANTHER" id="PTHR43685:SF2">
    <property type="entry name" value="GLYCOSYLTRANSFERASE 2-LIKE DOMAIN-CONTAINING PROTEIN"/>
    <property type="match status" value="1"/>
</dbReference>
<dbReference type="Gene3D" id="2.60.120.200">
    <property type="match status" value="1"/>
</dbReference>
<dbReference type="InterPro" id="IPR050834">
    <property type="entry name" value="Glycosyltransf_2"/>
</dbReference>
<dbReference type="AlphaFoldDB" id="A0A160MB87"/>
<evidence type="ECO:0000313" key="3">
    <source>
        <dbReference type="Proteomes" id="UP000077856"/>
    </source>
</evidence>
<dbReference type="InterPro" id="IPR001173">
    <property type="entry name" value="Glyco_trans_2-like"/>
</dbReference>
<evidence type="ECO:0000259" key="1">
    <source>
        <dbReference type="Pfam" id="PF00535"/>
    </source>
</evidence>
<dbReference type="PANTHER" id="PTHR43685">
    <property type="entry name" value="GLYCOSYLTRANSFERASE"/>
    <property type="match status" value="1"/>
</dbReference>
<name>A0A160MB87_9BACI</name>
<organism evidence="2 3">
    <name type="scientific">Cytobacillus oceanisediminis 2691</name>
    <dbReference type="NCBI Taxonomy" id="1196031"/>
    <lineage>
        <taxon>Bacteria</taxon>
        <taxon>Bacillati</taxon>
        <taxon>Bacillota</taxon>
        <taxon>Bacilli</taxon>
        <taxon>Bacillales</taxon>
        <taxon>Bacillaceae</taxon>
        <taxon>Cytobacillus</taxon>
    </lineage>
</organism>
<evidence type="ECO:0000313" key="2">
    <source>
        <dbReference type="EMBL" id="AND39803.1"/>
    </source>
</evidence>
<reference evidence="2 3" key="1">
    <citation type="submission" date="2016-04" db="EMBL/GenBank/DDBJ databases">
        <title>Complete genome sequence of Bacillus oceanisediminis strain 2691.</title>
        <authorList>
            <person name="Jeong H."/>
            <person name="Kim H.J."/>
            <person name="Lee D.-W."/>
        </authorList>
    </citation>
    <scope>NUCLEOTIDE SEQUENCE [LARGE SCALE GENOMIC DNA]</scope>
    <source>
        <strain evidence="2 3">2691</strain>
    </source>
</reference>
<dbReference type="SUPFAM" id="SSF49899">
    <property type="entry name" value="Concanavalin A-like lectins/glucanases"/>
    <property type="match status" value="1"/>
</dbReference>
<dbReference type="Pfam" id="PF00535">
    <property type="entry name" value="Glycos_transf_2"/>
    <property type="match status" value="1"/>
</dbReference>
<dbReference type="Proteomes" id="UP000077856">
    <property type="component" value="Chromosome"/>
</dbReference>